<accession>W1NTS7</accession>
<sequence length="87" mass="9795">MKGRGREMRMREGEKLCPRLSIGPLMGKSETRVEGREMKGERDERGGEIVLSQRLGRLARAREARERRVEGAREKRTGSMAGPSARG</sequence>
<protein>
    <submittedName>
        <fullName evidence="2">Uncharacterized protein</fullName>
    </submittedName>
</protein>
<feature type="compositionally biased region" description="Basic and acidic residues" evidence="1">
    <location>
        <begin position="1"/>
        <end position="17"/>
    </location>
</feature>
<dbReference type="HOGENOM" id="CLU_2486368_0_0_1"/>
<dbReference type="Gramene" id="ERM98014">
    <property type="protein sequence ID" value="ERM98014"/>
    <property type="gene ID" value="AMTR_s00120p00047460"/>
</dbReference>
<name>W1NTS7_AMBTC</name>
<dbReference type="EMBL" id="KI395590">
    <property type="protein sequence ID" value="ERM98014.1"/>
    <property type="molecule type" value="Genomic_DNA"/>
</dbReference>
<reference evidence="3" key="1">
    <citation type="journal article" date="2013" name="Science">
        <title>The Amborella genome and the evolution of flowering plants.</title>
        <authorList>
            <consortium name="Amborella Genome Project"/>
        </authorList>
    </citation>
    <scope>NUCLEOTIDE SEQUENCE [LARGE SCALE GENOMIC DNA]</scope>
</reference>
<proteinExistence type="predicted"/>
<evidence type="ECO:0000313" key="3">
    <source>
        <dbReference type="Proteomes" id="UP000017836"/>
    </source>
</evidence>
<dbReference type="AlphaFoldDB" id="W1NTS7"/>
<organism evidence="2 3">
    <name type="scientific">Amborella trichopoda</name>
    <dbReference type="NCBI Taxonomy" id="13333"/>
    <lineage>
        <taxon>Eukaryota</taxon>
        <taxon>Viridiplantae</taxon>
        <taxon>Streptophyta</taxon>
        <taxon>Embryophyta</taxon>
        <taxon>Tracheophyta</taxon>
        <taxon>Spermatophyta</taxon>
        <taxon>Magnoliopsida</taxon>
        <taxon>Amborellales</taxon>
        <taxon>Amborellaceae</taxon>
        <taxon>Amborella</taxon>
    </lineage>
</organism>
<dbReference type="Proteomes" id="UP000017836">
    <property type="component" value="Unassembled WGS sequence"/>
</dbReference>
<feature type="region of interest" description="Disordered" evidence="1">
    <location>
        <begin position="1"/>
        <end position="87"/>
    </location>
</feature>
<feature type="compositionally biased region" description="Basic and acidic residues" evidence="1">
    <location>
        <begin position="29"/>
        <end position="47"/>
    </location>
</feature>
<evidence type="ECO:0000256" key="1">
    <source>
        <dbReference type="SAM" id="MobiDB-lite"/>
    </source>
</evidence>
<gene>
    <name evidence="2" type="ORF">AMTR_s00120p00047460</name>
</gene>
<evidence type="ECO:0000313" key="2">
    <source>
        <dbReference type="EMBL" id="ERM98014.1"/>
    </source>
</evidence>
<feature type="compositionally biased region" description="Basic and acidic residues" evidence="1">
    <location>
        <begin position="60"/>
        <end position="77"/>
    </location>
</feature>
<keyword evidence="3" id="KW-1185">Reference proteome</keyword>